<evidence type="ECO:0000313" key="2">
    <source>
        <dbReference type="Proteomes" id="UP000657918"/>
    </source>
</evidence>
<name>A0A835JM71_9ROSI</name>
<reference evidence="1 2" key="1">
    <citation type="submission" date="2020-10" db="EMBL/GenBank/DDBJ databases">
        <title>Plant Genome Project.</title>
        <authorList>
            <person name="Zhang R.-G."/>
        </authorList>
    </citation>
    <scope>NUCLEOTIDE SEQUENCE [LARGE SCALE GENOMIC DNA]</scope>
    <source>
        <strain evidence="1">FAFU-HL-1</strain>
        <tissue evidence="1">Leaf</tissue>
    </source>
</reference>
<organism evidence="1 2">
    <name type="scientific">Salix dunnii</name>
    <dbReference type="NCBI Taxonomy" id="1413687"/>
    <lineage>
        <taxon>Eukaryota</taxon>
        <taxon>Viridiplantae</taxon>
        <taxon>Streptophyta</taxon>
        <taxon>Embryophyta</taxon>
        <taxon>Tracheophyta</taxon>
        <taxon>Spermatophyta</taxon>
        <taxon>Magnoliopsida</taxon>
        <taxon>eudicotyledons</taxon>
        <taxon>Gunneridae</taxon>
        <taxon>Pentapetalae</taxon>
        <taxon>rosids</taxon>
        <taxon>fabids</taxon>
        <taxon>Malpighiales</taxon>
        <taxon>Salicaceae</taxon>
        <taxon>Saliceae</taxon>
        <taxon>Salix</taxon>
    </lineage>
</organism>
<keyword evidence="2" id="KW-1185">Reference proteome</keyword>
<sequence>MLCLVAATILILDFKHSDFLLDVSLHLILAILKALVDGIGFAAGDDGKPLISVIQVRCGRVKVGRIANYDLKGDIREMLDEGLKA</sequence>
<protein>
    <submittedName>
        <fullName evidence="1">Uncharacterized protein</fullName>
    </submittedName>
</protein>
<dbReference type="AlphaFoldDB" id="A0A835JM71"/>
<gene>
    <name evidence="1" type="ORF">SADUNF_Sadunf14G0125300</name>
</gene>
<evidence type="ECO:0000313" key="1">
    <source>
        <dbReference type="EMBL" id="KAF9669610.1"/>
    </source>
</evidence>
<comment type="caution">
    <text evidence="1">The sequence shown here is derived from an EMBL/GenBank/DDBJ whole genome shotgun (WGS) entry which is preliminary data.</text>
</comment>
<proteinExistence type="predicted"/>
<dbReference type="EMBL" id="JADGMS010000014">
    <property type="protein sequence ID" value="KAF9669610.1"/>
    <property type="molecule type" value="Genomic_DNA"/>
</dbReference>
<accession>A0A835JM71</accession>
<dbReference type="Proteomes" id="UP000657918">
    <property type="component" value="Unassembled WGS sequence"/>
</dbReference>